<dbReference type="Gene3D" id="1.10.1240.30">
    <property type="entry name" value="KaiA/RbsU domain"/>
    <property type="match status" value="1"/>
</dbReference>
<dbReference type="InterPro" id="IPR036457">
    <property type="entry name" value="PPM-type-like_dom_sf"/>
</dbReference>
<evidence type="ECO:0000313" key="4">
    <source>
        <dbReference type="Proteomes" id="UP001589836"/>
    </source>
</evidence>
<dbReference type="RefSeq" id="WP_377346865.1">
    <property type="nucleotide sequence ID" value="NZ_JBHLTP010000007.1"/>
</dbReference>
<evidence type="ECO:0000256" key="1">
    <source>
        <dbReference type="ARBA" id="ARBA00022801"/>
    </source>
</evidence>
<evidence type="ECO:0000259" key="2">
    <source>
        <dbReference type="PROSITE" id="PS51746"/>
    </source>
</evidence>
<dbReference type="SMART" id="SM00331">
    <property type="entry name" value="PP2C_SIG"/>
    <property type="match status" value="1"/>
</dbReference>
<gene>
    <name evidence="3" type="ORF">ACFFGV_09000</name>
</gene>
<name>A0ABV6LMQ4_9BACI</name>
<dbReference type="PANTHER" id="PTHR43156">
    <property type="entry name" value="STAGE II SPORULATION PROTEIN E-RELATED"/>
    <property type="match status" value="1"/>
</dbReference>
<reference evidence="3 4" key="1">
    <citation type="submission" date="2024-09" db="EMBL/GenBank/DDBJ databases">
        <authorList>
            <person name="Sun Q."/>
            <person name="Mori K."/>
        </authorList>
    </citation>
    <scope>NUCLEOTIDE SEQUENCE [LARGE SCALE GENOMIC DNA]</scope>
    <source>
        <strain evidence="3 4">NCAIM B.02529</strain>
    </source>
</reference>
<feature type="domain" description="PPM-type phosphatase" evidence="2">
    <location>
        <begin position="123"/>
        <end position="334"/>
    </location>
</feature>
<dbReference type="EC" id="3.1.3.16" evidence="3"/>
<organism evidence="3 4">
    <name type="scientific">Pontibacillus salicampi</name>
    <dbReference type="NCBI Taxonomy" id="1449801"/>
    <lineage>
        <taxon>Bacteria</taxon>
        <taxon>Bacillati</taxon>
        <taxon>Bacillota</taxon>
        <taxon>Bacilli</taxon>
        <taxon>Bacillales</taxon>
        <taxon>Bacillaceae</taxon>
        <taxon>Pontibacillus</taxon>
    </lineage>
</organism>
<keyword evidence="4" id="KW-1185">Reference proteome</keyword>
<dbReference type="InterPro" id="IPR001932">
    <property type="entry name" value="PPM-type_phosphatase-like_dom"/>
</dbReference>
<dbReference type="SUPFAM" id="SSF101215">
    <property type="entry name" value="KaiA/RbsU domain"/>
    <property type="match status" value="1"/>
</dbReference>
<dbReference type="Pfam" id="PF08673">
    <property type="entry name" value="RsbU_N"/>
    <property type="match status" value="1"/>
</dbReference>
<dbReference type="Pfam" id="PF07228">
    <property type="entry name" value="SpoIIE"/>
    <property type="match status" value="1"/>
</dbReference>
<dbReference type="PANTHER" id="PTHR43156:SF15">
    <property type="entry name" value="PHOSPHOSERINE PHOSPHATASE RSBU"/>
    <property type="match status" value="1"/>
</dbReference>
<dbReference type="PROSITE" id="PS51746">
    <property type="entry name" value="PPM_2"/>
    <property type="match status" value="1"/>
</dbReference>
<accession>A0ABV6LMQ4</accession>
<dbReference type="Proteomes" id="UP001589836">
    <property type="component" value="Unassembled WGS sequence"/>
</dbReference>
<dbReference type="InterPro" id="IPR052016">
    <property type="entry name" value="Bact_Sigma-Reg"/>
</dbReference>
<sequence>MSTLKLDLESYKDLLKQYIESQDEQALYRAEQFSKHSIQQNISPDVIIDVHIQALMELYPNLPENVNNSMNFLLETMISYGLAYQEYQALREKQLELQSEISVAANMQQTLLSTTKPEMDGVDIGAISTPAKQMNGDYYHFVKDGEGSLGIAVADVIGKGVPAALCMSMIKYSMDSFPDNRMDPKLILEGMNRVVERNVDPSMFVTMFYGLYDTDTNDFNYSSAGHEPGFYYSAEEDTFYDIEAEGLVLGVDRSVTYTQYTQHMNPGDMVILLTDGVTECRTGDRFIEREEISDVIAQYKHLPAQDITEQVYHHFERLQDFQLRDDFTMIILRRNV</sequence>
<dbReference type="GO" id="GO:0004722">
    <property type="term" value="F:protein serine/threonine phosphatase activity"/>
    <property type="evidence" value="ECO:0007669"/>
    <property type="project" value="UniProtKB-EC"/>
</dbReference>
<dbReference type="InterPro" id="IPR017944">
    <property type="entry name" value="KaiA/RbsU_helical_domain_sf"/>
</dbReference>
<dbReference type="InterPro" id="IPR014787">
    <property type="entry name" value="PSer_Pase_RsbU_N"/>
</dbReference>
<keyword evidence="1 3" id="KW-0378">Hydrolase</keyword>
<comment type="caution">
    <text evidence="3">The sequence shown here is derived from an EMBL/GenBank/DDBJ whole genome shotgun (WGS) entry which is preliminary data.</text>
</comment>
<dbReference type="Gene3D" id="3.60.40.10">
    <property type="entry name" value="PPM-type phosphatase domain"/>
    <property type="match status" value="1"/>
</dbReference>
<dbReference type="EMBL" id="JBHLTP010000007">
    <property type="protein sequence ID" value="MFC0523700.1"/>
    <property type="molecule type" value="Genomic_DNA"/>
</dbReference>
<dbReference type="SUPFAM" id="SSF81606">
    <property type="entry name" value="PP2C-like"/>
    <property type="match status" value="1"/>
</dbReference>
<proteinExistence type="predicted"/>
<evidence type="ECO:0000313" key="3">
    <source>
        <dbReference type="EMBL" id="MFC0523700.1"/>
    </source>
</evidence>
<protein>
    <submittedName>
        <fullName evidence="3">PP2C family protein-serine/threonine phosphatase</fullName>
        <ecNumber evidence="3">3.1.3.16</ecNumber>
    </submittedName>
</protein>